<dbReference type="RefSeq" id="WP_162784024.1">
    <property type="nucleotide sequence ID" value="NZ_AP017457.1"/>
</dbReference>
<proteinExistence type="predicted"/>
<sequence length="52" mass="5755">MDTIVFALILASALLIIFVKKRWVVVLGFAVAFIATAFLFSHHVTSTLDLSF</sequence>
<organism evidence="1 2">
    <name type="scientific">Aurantimicrobium minutum</name>
    <dbReference type="NCBI Taxonomy" id="708131"/>
    <lineage>
        <taxon>Bacteria</taxon>
        <taxon>Bacillati</taxon>
        <taxon>Actinomycetota</taxon>
        <taxon>Actinomycetes</taxon>
        <taxon>Micrococcales</taxon>
        <taxon>Microbacteriaceae</taxon>
        <taxon>Aurantimicrobium</taxon>
    </lineage>
</organism>
<evidence type="ECO:0000313" key="1">
    <source>
        <dbReference type="EMBL" id="BAU99603.1"/>
    </source>
</evidence>
<dbReference type="Pfam" id="PF19455">
    <property type="entry name" value="DUF5993"/>
    <property type="match status" value="1"/>
</dbReference>
<dbReference type="GeneID" id="80452785"/>
<dbReference type="AlphaFoldDB" id="A0A173LXK9"/>
<name>A0A173LXK9_9MICO</name>
<dbReference type="EMBL" id="AP017457">
    <property type="protein sequence ID" value="BAU99603.1"/>
    <property type="molecule type" value="Genomic_DNA"/>
</dbReference>
<dbReference type="Proteomes" id="UP000243847">
    <property type="component" value="Chromosome sequence1"/>
</dbReference>
<dbReference type="InterPro" id="IPR046035">
    <property type="entry name" value="DUF5993"/>
</dbReference>
<gene>
    <name evidence="1" type="ORF">AUMI_110610</name>
</gene>
<protein>
    <submittedName>
        <fullName evidence="1">Uncharacterized protein</fullName>
    </submittedName>
</protein>
<evidence type="ECO:0000313" key="2">
    <source>
        <dbReference type="Proteomes" id="UP000243847"/>
    </source>
</evidence>
<reference evidence="1 2" key="1">
    <citation type="journal article" date="2016" name="Genome Announc.">
        <title>Complete Genome Sequence of Aurantimicrobium minutum Type Strain KNCT, a Planktonic Ultramicrobacterium Isolated from River Water.</title>
        <authorList>
            <person name="Nakai R."/>
            <person name="Fujisawa T."/>
            <person name="Nakamura Y."/>
            <person name="Nishide H."/>
            <person name="Uchiyama I."/>
            <person name="Baba T."/>
            <person name="Toyoda A."/>
            <person name="Fujiyama A."/>
            <person name="Naganuma T."/>
            <person name="Niki H."/>
        </authorList>
    </citation>
    <scope>NUCLEOTIDE SEQUENCE [LARGE SCALE GENOMIC DNA]</scope>
    <source>
        <strain evidence="1 2">KNC</strain>
    </source>
</reference>
<dbReference type="KEGG" id="amin:AUMI_110610"/>
<accession>A0A173LXK9</accession>